<comment type="caution">
    <text evidence="1">The sequence shown here is derived from an EMBL/GenBank/DDBJ whole genome shotgun (WGS) entry which is preliminary data.</text>
</comment>
<organism evidence="1 2">
    <name type="scientific">Corallincola holothuriorum</name>
    <dbReference type="NCBI Taxonomy" id="2282215"/>
    <lineage>
        <taxon>Bacteria</taxon>
        <taxon>Pseudomonadati</taxon>
        <taxon>Pseudomonadota</taxon>
        <taxon>Gammaproteobacteria</taxon>
        <taxon>Alteromonadales</taxon>
        <taxon>Psychromonadaceae</taxon>
        <taxon>Corallincola</taxon>
    </lineage>
</organism>
<evidence type="ECO:0000313" key="1">
    <source>
        <dbReference type="EMBL" id="RCU44533.1"/>
    </source>
</evidence>
<proteinExistence type="predicted"/>
<keyword evidence="2" id="KW-1185">Reference proteome</keyword>
<gene>
    <name evidence="1" type="ORF">DU002_17375</name>
</gene>
<sequence length="87" mass="9594">MFRLALADAAALKRKSPLISIFSPREKRLKATTAEFAPYLRGLFSLTSFVKQGDKLCSLSKGRDTILLVMPQAVIFTLFEADTRSGA</sequence>
<dbReference type="Proteomes" id="UP000252558">
    <property type="component" value="Unassembled WGS sequence"/>
</dbReference>
<dbReference type="EMBL" id="QPID01000013">
    <property type="protein sequence ID" value="RCU44533.1"/>
    <property type="molecule type" value="Genomic_DNA"/>
</dbReference>
<reference evidence="1 2" key="1">
    <citation type="submission" date="2018-07" db="EMBL/GenBank/DDBJ databases">
        <title>Corallincola holothuriorum sp. nov., a new facultative anaerobe isolated from sea cucumber Apostichopus japonicus.</title>
        <authorList>
            <person name="Xia H."/>
        </authorList>
    </citation>
    <scope>NUCLEOTIDE SEQUENCE [LARGE SCALE GENOMIC DNA]</scope>
    <source>
        <strain evidence="1 2">C4</strain>
    </source>
</reference>
<evidence type="ECO:0000313" key="2">
    <source>
        <dbReference type="Proteomes" id="UP000252558"/>
    </source>
</evidence>
<name>A0A368N395_9GAMM</name>
<dbReference type="AlphaFoldDB" id="A0A368N395"/>
<protein>
    <submittedName>
        <fullName evidence="1">Uncharacterized protein</fullName>
    </submittedName>
</protein>
<accession>A0A368N395</accession>